<organism evidence="1 2">
    <name type="scientific">Caerostris extrusa</name>
    <name type="common">Bark spider</name>
    <name type="synonym">Caerostris bankana</name>
    <dbReference type="NCBI Taxonomy" id="172846"/>
    <lineage>
        <taxon>Eukaryota</taxon>
        <taxon>Metazoa</taxon>
        <taxon>Ecdysozoa</taxon>
        <taxon>Arthropoda</taxon>
        <taxon>Chelicerata</taxon>
        <taxon>Arachnida</taxon>
        <taxon>Araneae</taxon>
        <taxon>Araneomorphae</taxon>
        <taxon>Entelegynae</taxon>
        <taxon>Araneoidea</taxon>
        <taxon>Araneidae</taxon>
        <taxon>Caerostris</taxon>
    </lineage>
</organism>
<name>A0AAV4W6C8_CAEEX</name>
<dbReference type="AlphaFoldDB" id="A0AAV4W6C8"/>
<evidence type="ECO:0000313" key="2">
    <source>
        <dbReference type="Proteomes" id="UP001054945"/>
    </source>
</evidence>
<comment type="caution">
    <text evidence="1">The sequence shown here is derived from an EMBL/GenBank/DDBJ whole genome shotgun (WGS) entry which is preliminary data.</text>
</comment>
<reference evidence="1 2" key="1">
    <citation type="submission" date="2021-06" db="EMBL/GenBank/DDBJ databases">
        <title>Caerostris extrusa draft genome.</title>
        <authorList>
            <person name="Kono N."/>
            <person name="Arakawa K."/>
        </authorList>
    </citation>
    <scope>NUCLEOTIDE SEQUENCE [LARGE SCALE GENOMIC DNA]</scope>
</reference>
<keyword evidence="2" id="KW-1185">Reference proteome</keyword>
<protein>
    <submittedName>
        <fullName evidence="1">Uncharacterized protein</fullName>
    </submittedName>
</protein>
<dbReference type="EMBL" id="BPLR01015736">
    <property type="protein sequence ID" value="GIY78282.1"/>
    <property type="molecule type" value="Genomic_DNA"/>
</dbReference>
<proteinExistence type="predicted"/>
<gene>
    <name evidence="1" type="ORF">CEXT_626381</name>
</gene>
<dbReference type="Proteomes" id="UP001054945">
    <property type="component" value="Unassembled WGS sequence"/>
</dbReference>
<accession>A0AAV4W6C8</accession>
<evidence type="ECO:0000313" key="1">
    <source>
        <dbReference type="EMBL" id="GIY78282.1"/>
    </source>
</evidence>
<sequence>MHFRDCLRFEDDFYAINPFLFRVVAFSNIDFKIAIRTLSVKQVQDFLISQDNPFQHWPQWVGKHISSPTIPPISGPTEPTTSDTRWNGSAHSYLQLFSGATCIGYQPSSNASRVDTWDDFNPSGRISVFHRSFFNYVEYPLSYWTTN</sequence>